<reference evidence="3" key="1">
    <citation type="journal article" date="2014" name="Int. J. Syst. Evol. Microbiol.">
        <title>Complete genome sequence of Corynebacterium casei LMG S-19264T (=DSM 44701T), isolated from a smear-ripened cheese.</title>
        <authorList>
            <consortium name="US DOE Joint Genome Institute (JGI-PGF)"/>
            <person name="Walter F."/>
            <person name="Albersmeier A."/>
            <person name="Kalinowski J."/>
            <person name="Ruckert C."/>
        </authorList>
    </citation>
    <scope>NUCLEOTIDE SEQUENCE</scope>
    <source>
        <strain evidence="3">CGMCC 1.12919</strain>
    </source>
</reference>
<dbReference type="SUPFAM" id="SSF69279">
    <property type="entry name" value="Phage tail proteins"/>
    <property type="match status" value="2"/>
</dbReference>
<dbReference type="AlphaFoldDB" id="A0A916UF25"/>
<sequence>MPSVAELCEVRTEAGIFRDWTSVLIQQSYESHFARQCRLQLAEPTASGKGGASVARVFRLKPGDRTDIALAGKLIIQEGRVKARQASYDATRHGVQVDILSKAGTITDVSVDAGGGQYRNYSYEAIASSILKPFGLKFRLENPPDGAQERFPNVIVQHGETPFELLARLARQRGLWLKSEADGTIVGGVPDKGSGFTFEEGRNILAASCYIEKPEVTSVIAKSQQPGSDSLFGKEAAQVSARAKMADGDGQTRTVLAEEPLSQRGAQLRANMEASALIAANLRVSLTYQGWLRPDNGQLWELGEEITVKSPMLFPTDEGQATLRVWAVAYSQETNAGSQTTLDLVNEKAFSLMGGDASRPGPFAPSATPAQPETLT</sequence>
<feature type="region of interest" description="Disordered" evidence="1">
    <location>
        <begin position="355"/>
        <end position="376"/>
    </location>
</feature>
<dbReference type="RefSeq" id="WP_188609905.1">
    <property type="nucleotide sequence ID" value="NZ_BMGG01000005.1"/>
</dbReference>
<dbReference type="InterPro" id="IPR023399">
    <property type="entry name" value="Baseplate-like_2-layer_sand"/>
</dbReference>
<dbReference type="InterPro" id="IPR053981">
    <property type="entry name" value="Gp44/GpP-like_2nd"/>
</dbReference>
<gene>
    <name evidence="3" type="ORF">GCM10010994_29010</name>
</gene>
<dbReference type="EMBL" id="BMGG01000005">
    <property type="protein sequence ID" value="GGC68623.1"/>
    <property type="molecule type" value="Genomic_DNA"/>
</dbReference>
<evidence type="ECO:0000259" key="2">
    <source>
        <dbReference type="Pfam" id="PF22255"/>
    </source>
</evidence>
<protein>
    <submittedName>
        <fullName evidence="3">Tail protein</fullName>
    </submittedName>
</protein>
<dbReference type="Gene3D" id="2.30.300.10">
    <property type="entry name" value="Baseplate protein-like domain - beta roll fold"/>
    <property type="match status" value="1"/>
</dbReference>
<proteinExistence type="predicted"/>
<comment type="caution">
    <text evidence="3">The sequence shown here is derived from an EMBL/GenBank/DDBJ whole genome shotgun (WGS) entry which is preliminary data.</text>
</comment>
<keyword evidence="4" id="KW-1185">Reference proteome</keyword>
<name>A0A916UF25_9HYPH</name>
<evidence type="ECO:0000256" key="1">
    <source>
        <dbReference type="SAM" id="MobiDB-lite"/>
    </source>
</evidence>
<evidence type="ECO:0000313" key="3">
    <source>
        <dbReference type="EMBL" id="GGC68623.1"/>
    </source>
</evidence>
<organism evidence="3 4">
    <name type="scientific">Chelatococcus reniformis</name>
    <dbReference type="NCBI Taxonomy" id="1494448"/>
    <lineage>
        <taxon>Bacteria</taxon>
        <taxon>Pseudomonadati</taxon>
        <taxon>Pseudomonadota</taxon>
        <taxon>Alphaproteobacteria</taxon>
        <taxon>Hyphomicrobiales</taxon>
        <taxon>Chelatococcaceae</taxon>
        <taxon>Chelatococcus</taxon>
    </lineage>
</organism>
<reference evidence="3" key="2">
    <citation type="submission" date="2020-09" db="EMBL/GenBank/DDBJ databases">
        <authorList>
            <person name="Sun Q."/>
            <person name="Zhou Y."/>
        </authorList>
    </citation>
    <scope>NUCLEOTIDE SEQUENCE</scope>
    <source>
        <strain evidence="3">CGMCC 1.12919</strain>
    </source>
</reference>
<accession>A0A916UF25</accession>
<feature type="domain" description="Baseplate hub protein gp44/GpP-like second" evidence="2">
    <location>
        <begin position="103"/>
        <end position="186"/>
    </location>
</feature>
<dbReference type="Gene3D" id="3.55.50.10">
    <property type="entry name" value="Baseplate protein-like domains"/>
    <property type="match status" value="1"/>
</dbReference>
<dbReference type="Proteomes" id="UP000637002">
    <property type="component" value="Unassembled WGS sequence"/>
</dbReference>
<dbReference type="Gene3D" id="3.30.1920.10">
    <property type="entry name" value="Baseplate protein-like domains - 2 layer sandwich fold"/>
    <property type="match status" value="1"/>
</dbReference>
<evidence type="ECO:0000313" key="4">
    <source>
        <dbReference type="Proteomes" id="UP000637002"/>
    </source>
</evidence>
<dbReference type="Pfam" id="PF22255">
    <property type="entry name" value="Gp44-like_2nd"/>
    <property type="match status" value="1"/>
</dbReference>